<dbReference type="EMBL" id="BQXS01000713">
    <property type="protein sequence ID" value="GKT29179.1"/>
    <property type="molecule type" value="Genomic_DNA"/>
</dbReference>
<gene>
    <name evidence="2" type="ORF">ADUPG1_001086</name>
</gene>
<evidence type="ECO:0000313" key="3">
    <source>
        <dbReference type="Proteomes" id="UP001057375"/>
    </source>
</evidence>
<protein>
    <submittedName>
        <fullName evidence="2">Uncharacterized protein</fullName>
    </submittedName>
</protein>
<organism evidence="2 3">
    <name type="scientific">Aduncisulcus paluster</name>
    <dbReference type="NCBI Taxonomy" id="2918883"/>
    <lineage>
        <taxon>Eukaryota</taxon>
        <taxon>Metamonada</taxon>
        <taxon>Carpediemonas-like organisms</taxon>
        <taxon>Aduncisulcus</taxon>
    </lineage>
</organism>
<name>A0ABQ5KCJ5_9EUKA</name>
<sequence length="146" mass="16075">MVQPPHQAIHQDEAREDCDHNTGHGSKEEETSGDPFDPKDKEEEEEDNFNTPRSKSRSPEIFDVVDDEGLAIVVFASVTTSPTDPGQRDQNDESDISQQGESEPQAQQISGGQNDDQTDSVTLESIDSMRRSVAIQYFGVIPVAIS</sequence>
<dbReference type="Proteomes" id="UP001057375">
    <property type="component" value="Unassembled WGS sequence"/>
</dbReference>
<reference evidence="2" key="1">
    <citation type="submission" date="2022-03" db="EMBL/GenBank/DDBJ databases">
        <title>Draft genome sequence of Aduncisulcus paluster, a free-living microaerophilic Fornicata.</title>
        <authorList>
            <person name="Yuyama I."/>
            <person name="Kume K."/>
            <person name="Tamura T."/>
            <person name="Inagaki Y."/>
            <person name="Hashimoto T."/>
        </authorList>
    </citation>
    <scope>NUCLEOTIDE SEQUENCE</scope>
    <source>
        <strain evidence="2">NY0171</strain>
    </source>
</reference>
<keyword evidence="3" id="KW-1185">Reference proteome</keyword>
<feature type="compositionally biased region" description="Polar residues" evidence="1">
    <location>
        <begin position="96"/>
        <end position="125"/>
    </location>
</feature>
<feature type="region of interest" description="Disordered" evidence="1">
    <location>
        <begin position="76"/>
        <end position="125"/>
    </location>
</feature>
<feature type="region of interest" description="Disordered" evidence="1">
    <location>
        <begin position="1"/>
        <end position="62"/>
    </location>
</feature>
<feature type="non-terminal residue" evidence="2">
    <location>
        <position position="146"/>
    </location>
</feature>
<evidence type="ECO:0000256" key="1">
    <source>
        <dbReference type="SAM" id="MobiDB-lite"/>
    </source>
</evidence>
<accession>A0ABQ5KCJ5</accession>
<comment type="caution">
    <text evidence="2">The sequence shown here is derived from an EMBL/GenBank/DDBJ whole genome shotgun (WGS) entry which is preliminary data.</text>
</comment>
<evidence type="ECO:0000313" key="2">
    <source>
        <dbReference type="EMBL" id="GKT29179.1"/>
    </source>
</evidence>
<feature type="compositionally biased region" description="Basic and acidic residues" evidence="1">
    <location>
        <begin position="9"/>
        <end position="41"/>
    </location>
</feature>
<proteinExistence type="predicted"/>